<feature type="compositionally biased region" description="Low complexity" evidence="1">
    <location>
        <begin position="22"/>
        <end position="34"/>
    </location>
</feature>
<comment type="caution">
    <text evidence="2">The sequence shown here is derived from an EMBL/GenBank/DDBJ whole genome shotgun (WGS) entry which is preliminary data.</text>
</comment>
<dbReference type="OrthoDB" id="125864at2759"/>
<evidence type="ECO:0000313" key="3">
    <source>
        <dbReference type="Proteomes" id="UP000694044"/>
    </source>
</evidence>
<sequence length="191" mass="21498">MSRLATFATSAPKCGNKTPAQATRTFSATSTRSNPNIEATMTTSGAGSGTLVMFLDPQSQAIYDWTDWTVSCNLPFTFPENSSVRKYCALPGICTETSIQYLRVVTAEDLNAFRDPLFWDERKEAETVIAPLAYVSYRLQQDKNTVGGVVLSYRDIYRGFQKHLVRHDQLIECIEDRWVVHPGFCLALRVR</sequence>
<feature type="region of interest" description="Disordered" evidence="1">
    <location>
        <begin position="1"/>
        <end position="34"/>
    </location>
</feature>
<protein>
    <submittedName>
        <fullName evidence="2">Uncharacterized protein</fullName>
    </submittedName>
</protein>
<dbReference type="EMBL" id="JAGDFM010000002">
    <property type="protein sequence ID" value="KAG7393776.1"/>
    <property type="molecule type" value="Genomic_DNA"/>
</dbReference>
<gene>
    <name evidence="2" type="ORF">PHYPSEUDO_004539</name>
</gene>
<keyword evidence="3" id="KW-1185">Reference proteome</keyword>
<accession>A0A8T1WK32</accession>
<reference evidence="2" key="1">
    <citation type="submission" date="2021-02" db="EMBL/GenBank/DDBJ databases">
        <authorList>
            <person name="Palmer J.M."/>
        </authorList>
    </citation>
    <scope>NUCLEOTIDE SEQUENCE</scope>
    <source>
        <strain evidence="2">SCRP734</strain>
    </source>
</reference>
<dbReference type="Proteomes" id="UP000694044">
    <property type="component" value="Unassembled WGS sequence"/>
</dbReference>
<proteinExistence type="predicted"/>
<evidence type="ECO:0000256" key="1">
    <source>
        <dbReference type="SAM" id="MobiDB-lite"/>
    </source>
</evidence>
<name>A0A8T1WK32_9STRA</name>
<evidence type="ECO:0000313" key="2">
    <source>
        <dbReference type="EMBL" id="KAG7393776.1"/>
    </source>
</evidence>
<dbReference type="AlphaFoldDB" id="A0A8T1WK32"/>
<organism evidence="2 3">
    <name type="scientific">Phytophthora pseudosyringae</name>
    <dbReference type="NCBI Taxonomy" id="221518"/>
    <lineage>
        <taxon>Eukaryota</taxon>
        <taxon>Sar</taxon>
        <taxon>Stramenopiles</taxon>
        <taxon>Oomycota</taxon>
        <taxon>Peronosporomycetes</taxon>
        <taxon>Peronosporales</taxon>
        <taxon>Peronosporaceae</taxon>
        <taxon>Phytophthora</taxon>
    </lineage>
</organism>